<reference evidence="1" key="2">
    <citation type="journal article" date="2015" name="Fish Shellfish Immunol.">
        <title>Early steps in the European eel (Anguilla anguilla)-Vibrio vulnificus interaction in the gills: Role of the RtxA13 toxin.</title>
        <authorList>
            <person name="Callol A."/>
            <person name="Pajuelo D."/>
            <person name="Ebbesson L."/>
            <person name="Teles M."/>
            <person name="MacKenzie S."/>
            <person name="Amaro C."/>
        </authorList>
    </citation>
    <scope>NUCLEOTIDE SEQUENCE</scope>
</reference>
<evidence type="ECO:0000313" key="1">
    <source>
        <dbReference type="EMBL" id="JAH59374.1"/>
    </source>
</evidence>
<reference evidence="1" key="1">
    <citation type="submission" date="2014-11" db="EMBL/GenBank/DDBJ databases">
        <authorList>
            <person name="Amaro Gonzalez C."/>
        </authorList>
    </citation>
    <scope>NUCLEOTIDE SEQUENCE</scope>
</reference>
<dbReference type="AlphaFoldDB" id="A0A0E9U0F5"/>
<name>A0A0E9U0F5_ANGAN</name>
<protein>
    <submittedName>
        <fullName evidence="1">Uncharacterized protein</fullName>
    </submittedName>
</protein>
<sequence length="45" mass="5457">MLFINVAQVDRRAQLAFQEMTSEVHNREQKSLCLTYAMFCLFYFY</sequence>
<organism evidence="1">
    <name type="scientific">Anguilla anguilla</name>
    <name type="common">European freshwater eel</name>
    <name type="synonym">Muraena anguilla</name>
    <dbReference type="NCBI Taxonomy" id="7936"/>
    <lineage>
        <taxon>Eukaryota</taxon>
        <taxon>Metazoa</taxon>
        <taxon>Chordata</taxon>
        <taxon>Craniata</taxon>
        <taxon>Vertebrata</taxon>
        <taxon>Euteleostomi</taxon>
        <taxon>Actinopterygii</taxon>
        <taxon>Neopterygii</taxon>
        <taxon>Teleostei</taxon>
        <taxon>Anguilliformes</taxon>
        <taxon>Anguillidae</taxon>
        <taxon>Anguilla</taxon>
    </lineage>
</organism>
<dbReference type="EMBL" id="GBXM01049203">
    <property type="protein sequence ID" value="JAH59374.1"/>
    <property type="molecule type" value="Transcribed_RNA"/>
</dbReference>
<accession>A0A0E9U0F5</accession>
<proteinExistence type="predicted"/>